<feature type="region of interest" description="Disordered" evidence="1">
    <location>
        <begin position="256"/>
        <end position="297"/>
    </location>
</feature>
<proteinExistence type="predicted"/>
<dbReference type="PROSITE" id="PS51433">
    <property type="entry name" value="PNT"/>
    <property type="match status" value="1"/>
</dbReference>
<dbReference type="AlphaFoldDB" id="A0A182TRC8"/>
<feature type="domain" description="PNT" evidence="2">
    <location>
        <begin position="346"/>
        <end position="432"/>
    </location>
</feature>
<feature type="region of interest" description="Disordered" evidence="1">
    <location>
        <begin position="116"/>
        <end position="144"/>
    </location>
</feature>
<evidence type="ECO:0000313" key="4">
    <source>
        <dbReference type="Proteomes" id="UP000075902"/>
    </source>
</evidence>
<dbReference type="InterPro" id="IPR003118">
    <property type="entry name" value="Pointed_dom"/>
</dbReference>
<name>A0A182TRC8_9DIPT</name>
<keyword evidence="4" id="KW-1185">Reference proteome</keyword>
<feature type="compositionally biased region" description="Low complexity" evidence="1">
    <location>
        <begin position="121"/>
        <end position="144"/>
    </location>
</feature>
<dbReference type="VEuPathDB" id="VectorBase:AMEC006954"/>
<feature type="region of interest" description="Disordered" evidence="1">
    <location>
        <begin position="184"/>
        <end position="235"/>
    </location>
</feature>
<dbReference type="GO" id="GO:0043565">
    <property type="term" value="F:sequence-specific DNA binding"/>
    <property type="evidence" value="ECO:0007669"/>
    <property type="project" value="InterPro"/>
</dbReference>
<evidence type="ECO:0000259" key="2">
    <source>
        <dbReference type="PROSITE" id="PS51433"/>
    </source>
</evidence>
<organism evidence="3 4">
    <name type="scientific">Anopheles melas</name>
    <dbReference type="NCBI Taxonomy" id="34690"/>
    <lineage>
        <taxon>Eukaryota</taxon>
        <taxon>Metazoa</taxon>
        <taxon>Ecdysozoa</taxon>
        <taxon>Arthropoda</taxon>
        <taxon>Hexapoda</taxon>
        <taxon>Insecta</taxon>
        <taxon>Pterygota</taxon>
        <taxon>Neoptera</taxon>
        <taxon>Endopterygota</taxon>
        <taxon>Diptera</taxon>
        <taxon>Nematocera</taxon>
        <taxon>Culicoidea</taxon>
        <taxon>Culicidae</taxon>
        <taxon>Anophelinae</taxon>
        <taxon>Anopheles</taxon>
    </lineage>
</organism>
<accession>A0A182TRC8</accession>
<dbReference type="InterPro" id="IPR013761">
    <property type="entry name" value="SAM/pointed_sf"/>
</dbReference>
<reference evidence="3" key="2">
    <citation type="submission" date="2020-05" db="UniProtKB">
        <authorList>
            <consortium name="EnsemblMetazoa"/>
        </authorList>
    </citation>
    <scope>IDENTIFICATION</scope>
    <source>
        <strain evidence="3">CM1001059</strain>
    </source>
</reference>
<evidence type="ECO:0000256" key="1">
    <source>
        <dbReference type="SAM" id="MobiDB-lite"/>
    </source>
</evidence>
<protein>
    <recommendedName>
        <fullName evidence="2">PNT domain-containing protein</fullName>
    </recommendedName>
</protein>
<feature type="compositionally biased region" description="Low complexity" evidence="1">
    <location>
        <begin position="184"/>
        <end position="193"/>
    </location>
</feature>
<dbReference type="EnsemblMetazoa" id="AMEC006954-RA">
    <property type="protein sequence ID" value="AMEC006954-PA"/>
    <property type="gene ID" value="AMEC006954"/>
</dbReference>
<dbReference type="Proteomes" id="UP000075902">
    <property type="component" value="Unassembled WGS sequence"/>
</dbReference>
<evidence type="ECO:0000313" key="3">
    <source>
        <dbReference type="EnsemblMetazoa" id="AMEC006954-PA"/>
    </source>
</evidence>
<dbReference type="SUPFAM" id="SSF47769">
    <property type="entry name" value="SAM/Pointed domain"/>
    <property type="match status" value="1"/>
</dbReference>
<dbReference type="Gene3D" id="1.10.150.50">
    <property type="entry name" value="Transcription Factor, Ets-1"/>
    <property type="match status" value="1"/>
</dbReference>
<dbReference type="Pfam" id="PF02198">
    <property type="entry name" value="SAM_PNT"/>
    <property type="match status" value="1"/>
</dbReference>
<dbReference type="STRING" id="34690.A0A182TRC8"/>
<feature type="compositionally biased region" description="Polar residues" evidence="1">
    <location>
        <begin position="288"/>
        <end position="297"/>
    </location>
</feature>
<sequence>MPKRSSNTDGAEREASTLMMEQLARVAEQLLNELLKQVGAKHGGELEQRAPTISSEACRPWSLCACRLRILMRPDDVYTVHSHQPTPQTVPAAGNYTSDVYASYAELFDLSVNLPNDGEVPLSPQSQLHQQQQQSYGGQPAQSPEYIPATIFHDVPMQPMKQEHPSTAWSDSWSSSSSGYSSCGSIISSNPASPESTASSYGLLDHPHQQTGQQHRTVSPYHHHHQHQAGSLLDQPIIKTEYDSGAETSIDLESLLGDSSPYHHQSQSPSPGFVKVEPNYSGPLEQPPSGTVSKPQTGGFQILREHLQDTSFQRRHNLKPLELDSLIGGLTTHADIGPVFEFALQEMKNGMQATCTELGISSDPKQWTTAKVHQWLELAMGKYFLPRLDNLAALFPENGAQLAVLPLEEFVRRIPQVSTIAQNTIGKHTTTHIGPRPGYRTDLNTSMTSASLALYSKRSREGQTRTTTAGERHPVTGYAKNRCML</sequence>
<feature type="compositionally biased region" description="Low complexity" evidence="1">
    <location>
        <begin position="259"/>
        <end position="271"/>
    </location>
</feature>
<reference evidence="4" key="1">
    <citation type="submission" date="2014-01" db="EMBL/GenBank/DDBJ databases">
        <title>The Genome Sequence of Anopheles melas CM1001059_A (V2).</title>
        <authorList>
            <consortium name="The Broad Institute Genomics Platform"/>
            <person name="Neafsey D.E."/>
            <person name="Besansky N."/>
            <person name="Howell P."/>
            <person name="Walton C."/>
            <person name="Young S.K."/>
            <person name="Zeng Q."/>
            <person name="Gargeya S."/>
            <person name="Fitzgerald M."/>
            <person name="Haas B."/>
            <person name="Abouelleil A."/>
            <person name="Allen A.W."/>
            <person name="Alvarado L."/>
            <person name="Arachchi H.M."/>
            <person name="Berlin A.M."/>
            <person name="Chapman S.B."/>
            <person name="Gainer-Dewar J."/>
            <person name="Goldberg J."/>
            <person name="Griggs A."/>
            <person name="Gujja S."/>
            <person name="Hansen M."/>
            <person name="Howarth C."/>
            <person name="Imamovic A."/>
            <person name="Ireland A."/>
            <person name="Larimer J."/>
            <person name="McCowan C."/>
            <person name="Murphy C."/>
            <person name="Pearson M."/>
            <person name="Poon T.W."/>
            <person name="Priest M."/>
            <person name="Roberts A."/>
            <person name="Saif S."/>
            <person name="Shea T."/>
            <person name="Sisk P."/>
            <person name="Sykes S."/>
            <person name="Wortman J."/>
            <person name="Nusbaum C."/>
            <person name="Birren B."/>
        </authorList>
    </citation>
    <scope>NUCLEOTIDE SEQUENCE [LARGE SCALE GENOMIC DNA]</scope>
    <source>
        <strain evidence="4">CM1001059</strain>
    </source>
</reference>